<feature type="compositionally biased region" description="Basic and acidic residues" evidence="1">
    <location>
        <begin position="58"/>
        <end position="81"/>
    </location>
</feature>
<gene>
    <name evidence="2" type="ORF">K504DRAFT_505855</name>
</gene>
<feature type="compositionally biased region" description="Basic and acidic residues" evidence="1">
    <location>
        <begin position="35"/>
        <end position="45"/>
    </location>
</feature>
<organism evidence="2 3">
    <name type="scientific">Pleomassaria siparia CBS 279.74</name>
    <dbReference type="NCBI Taxonomy" id="1314801"/>
    <lineage>
        <taxon>Eukaryota</taxon>
        <taxon>Fungi</taxon>
        <taxon>Dikarya</taxon>
        <taxon>Ascomycota</taxon>
        <taxon>Pezizomycotina</taxon>
        <taxon>Dothideomycetes</taxon>
        <taxon>Pleosporomycetidae</taxon>
        <taxon>Pleosporales</taxon>
        <taxon>Pleomassariaceae</taxon>
        <taxon>Pleomassaria</taxon>
    </lineage>
</organism>
<sequence>MALVIYVHIANFPLQNAANYVSESVQGGGATASKEANKEVAKDNDASLGSRASAAKDAIGDKADESSHNTKADVHKEAAKH</sequence>
<dbReference type="Pfam" id="PF11034">
    <property type="entry name" value="Grg1"/>
    <property type="match status" value="1"/>
</dbReference>
<dbReference type="EMBL" id="MU005778">
    <property type="protein sequence ID" value="KAF2705463.1"/>
    <property type="molecule type" value="Genomic_DNA"/>
</dbReference>
<dbReference type="AlphaFoldDB" id="A0A6G1JYP2"/>
<dbReference type="OrthoDB" id="10039103at2759"/>
<evidence type="ECO:0000313" key="2">
    <source>
        <dbReference type="EMBL" id="KAF2705463.1"/>
    </source>
</evidence>
<name>A0A6G1JYP2_9PLEO</name>
<reference evidence="2" key="1">
    <citation type="journal article" date="2020" name="Stud. Mycol.">
        <title>101 Dothideomycetes genomes: a test case for predicting lifestyles and emergence of pathogens.</title>
        <authorList>
            <person name="Haridas S."/>
            <person name="Albert R."/>
            <person name="Binder M."/>
            <person name="Bloem J."/>
            <person name="Labutti K."/>
            <person name="Salamov A."/>
            <person name="Andreopoulos B."/>
            <person name="Baker S."/>
            <person name="Barry K."/>
            <person name="Bills G."/>
            <person name="Bluhm B."/>
            <person name="Cannon C."/>
            <person name="Castanera R."/>
            <person name="Culley D."/>
            <person name="Daum C."/>
            <person name="Ezra D."/>
            <person name="Gonzalez J."/>
            <person name="Henrissat B."/>
            <person name="Kuo A."/>
            <person name="Liang C."/>
            <person name="Lipzen A."/>
            <person name="Lutzoni F."/>
            <person name="Magnuson J."/>
            <person name="Mondo S."/>
            <person name="Nolan M."/>
            <person name="Ohm R."/>
            <person name="Pangilinan J."/>
            <person name="Park H.-J."/>
            <person name="Ramirez L."/>
            <person name="Alfaro M."/>
            <person name="Sun H."/>
            <person name="Tritt A."/>
            <person name="Yoshinaga Y."/>
            <person name="Zwiers L.-H."/>
            <person name="Turgeon B."/>
            <person name="Goodwin S."/>
            <person name="Spatafora J."/>
            <person name="Crous P."/>
            <person name="Grigoriev I."/>
        </authorList>
    </citation>
    <scope>NUCLEOTIDE SEQUENCE</scope>
    <source>
        <strain evidence="2">CBS 279.74</strain>
    </source>
</reference>
<dbReference type="InterPro" id="IPR020100">
    <property type="entry name" value="Glc-repressible_Grg1"/>
</dbReference>
<protein>
    <submittedName>
        <fullName evidence="2">Glucose-repressible gene protein</fullName>
    </submittedName>
</protein>
<feature type="region of interest" description="Disordered" evidence="1">
    <location>
        <begin position="24"/>
        <end position="81"/>
    </location>
</feature>
<evidence type="ECO:0000313" key="3">
    <source>
        <dbReference type="Proteomes" id="UP000799428"/>
    </source>
</evidence>
<accession>A0A6G1JYP2</accession>
<keyword evidence="3" id="KW-1185">Reference proteome</keyword>
<proteinExistence type="predicted"/>
<dbReference type="PANTHER" id="PTHR38789:SF1">
    <property type="entry name" value="GLUCOSE-REPRESSIBLE GENE PROTEIN-RELATED"/>
    <property type="match status" value="1"/>
</dbReference>
<dbReference type="PANTHER" id="PTHR38789">
    <property type="entry name" value="REPRESSIBLE PROTEIN GRG1, PUTATIVE (AFU_ORTHOLOGUE AFUA_5G14210)-RELATED"/>
    <property type="match status" value="1"/>
</dbReference>
<evidence type="ECO:0000256" key="1">
    <source>
        <dbReference type="SAM" id="MobiDB-lite"/>
    </source>
</evidence>
<dbReference type="Proteomes" id="UP000799428">
    <property type="component" value="Unassembled WGS sequence"/>
</dbReference>